<evidence type="ECO:0000256" key="1">
    <source>
        <dbReference type="SAM" id="SignalP"/>
    </source>
</evidence>
<dbReference type="AlphaFoldDB" id="D0LFS5"/>
<dbReference type="eggNOG" id="COG1075">
    <property type="taxonomic scope" value="Bacteria"/>
</dbReference>
<accession>D0LFS5</accession>
<sequence>MLARCLPWLVFLLALAPAARADSQPSRSRTEPMRPVLEGSDGPVAGGQHWRIRSANGPIHIWVPPGYDRATAGTVIYVHGYHVDVDQAWTRHKLPQQFRASRQNALFIVPEAPRSNGDRIYWESLAELKKTVRRAGMRMPDGPTIAVAHSGGFRTLASWVDNRLLAQVILLDAMYGRIEQFDDFIHSGKRAQHHKMLLVAAHTAAQSKEFIERFRYAAVRDRIPDSYTAFSDRERRSKLLYLRSQYGHSQIVAGGKVLPLILRLTPLGRL</sequence>
<evidence type="ECO:0000313" key="2">
    <source>
        <dbReference type="EMBL" id="ACY14527.1"/>
    </source>
</evidence>
<dbReference type="OrthoDB" id="792213at2"/>
<gene>
    <name evidence="2" type="ordered locus">Hoch_1981</name>
</gene>
<evidence type="ECO:0008006" key="4">
    <source>
        <dbReference type="Google" id="ProtNLM"/>
    </source>
</evidence>
<proteinExistence type="predicted"/>
<evidence type="ECO:0000313" key="3">
    <source>
        <dbReference type="Proteomes" id="UP000001880"/>
    </source>
</evidence>
<dbReference type="EMBL" id="CP001804">
    <property type="protein sequence ID" value="ACY14527.1"/>
    <property type="molecule type" value="Genomic_DNA"/>
</dbReference>
<dbReference type="InterPro" id="IPR029058">
    <property type="entry name" value="AB_hydrolase_fold"/>
</dbReference>
<dbReference type="HOGENOM" id="CLU_1029613_0_0_7"/>
<protein>
    <recommendedName>
        <fullName evidence="4">Alpha/beta hydrolase</fullName>
    </recommendedName>
</protein>
<dbReference type="SUPFAM" id="SSF53474">
    <property type="entry name" value="alpha/beta-Hydrolases"/>
    <property type="match status" value="1"/>
</dbReference>
<feature type="chain" id="PRO_5003010030" description="Alpha/beta hydrolase" evidence="1">
    <location>
        <begin position="22"/>
        <end position="270"/>
    </location>
</feature>
<keyword evidence="1" id="KW-0732">Signal</keyword>
<organism evidence="2 3">
    <name type="scientific">Haliangium ochraceum (strain DSM 14365 / JCM 11303 / SMP-2)</name>
    <dbReference type="NCBI Taxonomy" id="502025"/>
    <lineage>
        <taxon>Bacteria</taxon>
        <taxon>Pseudomonadati</taxon>
        <taxon>Myxococcota</taxon>
        <taxon>Polyangia</taxon>
        <taxon>Haliangiales</taxon>
        <taxon>Kofleriaceae</taxon>
        <taxon>Haliangium</taxon>
    </lineage>
</organism>
<dbReference type="RefSeq" id="WP_012827135.1">
    <property type="nucleotide sequence ID" value="NC_013440.1"/>
</dbReference>
<dbReference type="KEGG" id="hoh:Hoch_1981"/>
<name>D0LFS5_HALO1</name>
<feature type="signal peptide" evidence="1">
    <location>
        <begin position="1"/>
        <end position="21"/>
    </location>
</feature>
<dbReference type="Proteomes" id="UP000001880">
    <property type="component" value="Chromosome"/>
</dbReference>
<dbReference type="STRING" id="502025.Hoch_1981"/>
<reference evidence="2 3" key="1">
    <citation type="journal article" date="2010" name="Stand. Genomic Sci.">
        <title>Complete genome sequence of Haliangium ochraceum type strain (SMP-2).</title>
        <authorList>
            <consortium name="US DOE Joint Genome Institute (JGI-PGF)"/>
            <person name="Ivanova N."/>
            <person name="Daum C."/>
            <person name="Lang E."/>
            <person name="Abt B."/>
            <person name="Kopitz M."/>
            <person name="Saunders E."/>
            <person name="Lapidus A."/>
            <person name="Lucas S."/>
            <person name="Glavina Del Rio T."/>
            <person name="Nolan M."/>
            <person name="Tice H."/>
            <person name="Copeland A."/>
            <person name="Cheng J.F."/>
            <person name="Chen F."/>
            <person name="Bruce D."/>
            <person name="Goodwin L."/>
            <person name="Pitluck S."/>
            <person name="Mavromatis K."/>
            <person name="Pati A."/>
            <person name="Mikhailova N."/>
            <person name="Chen A."/>
            <person name="Palaniappan K."/>
            <person name="Land M."/>
            <person name="Hauser L."/>
            <person name="Chang Y.J."/>
            <person name="Jeffries C.D."/>
            <person name="Detter J.C."/>
            <person name="Brettin T."/>
            <person name="Rohde M."/>
            <person name="Goker M."/>
            <person name="Bristow J."/>
            <person name="Markowitz V."/>
            <person name="Eisen J.A."/>
            <person name="Hugenholtz P."/>
            <person name="Kyrpides N.C."/>
            <person name="Klenk H.P."/>
        </authorList>
    </citation>
    <scope>NUCLEOTIDE SEQUENCE [LARGE SCALE GENOMIC DNA]</scope>
    <source>
        <strain evidence="3">DSM 14365 / CIP 107738 / JCM 11303 / AJ 13395 / SMP-2</strain>
    </source>
</reference>
<keyword evidence="3" id="KW-1185">Reference proteome</keyword>